<feature type="chain" id="PRO_5029451748" description="CHRD domain-containing protein" evidence="1">
    <location>
        <begin position="19"/>
        <end position="158"/>
    </location>
</feature>
<protein>
    <recommendedName>
        <fullName evidence="4">CHRD domain-containing protein</fullName>
    </recommendedName>
</protein>
<gene>
    <name evidence="2" type="ORF">IMCC3317_20960</name>
</gene>
<name>A0A7L4ZKH9_9FLAO</name>
<evidence type="ECO:0000313" key="2">
    <source>
        <dbReference type="EMBL" id="QHI36726.1"/>
    </source>
</evidence>
<dbReference type="RefSeq" id="WP_160129405.1">
    <property type="nucleotide sequence ID" value="NZ_CP019288.1"/>
</dbReference>
<dbReference type="Proteomes" id="UP000464657">
    <property type="component" value="Chromosome"/>
</dbReference>
<sequence>MKKLLTILLLLSFIFCFSQNRVEYDIHISLDEFKENIQIENDTMTYQYINLKNHKKNYKAFFINDKGELMINVTIKASNNRNNLTLIYSNINENNKPFLKKTSSIKNILNYPTDFVDEDLEKIFKILKEAKSIYIIEKNDIVGYDVLKKVMLKEYAKL</sequence>
<evidence type="ECO:0000313" key="3">
    <source>
        <dbReference type="Proteomes" id="UP000464657"/>
    </source>
</evidence>
<accession>A0A7L4ZKH9</accession>
<organism evidence="2 3">
    <name type="scientific">Kordia antarctica</name>
    <dbReference type="NCBI Taxonomy" id="1218801"/>
    <lineage>
        <taxon>Bacteria</taxon>
        <taxon>Pseudomonadati</taxon>
        <taxon>Bacteroidota</taxon>
        <taxon>Flavobacteriia</taxon>
        <taxon>Flavobacteriales</taxon>
        <taxon>Flavobacteriaceae</taxon>
        <taxon>Kordia</taxon>
    </lineage>
</organism>
<proteinExistence type="predicted"/>
<reference evidence="2 3" key="1">
    <citation type="journal article" date="2013" name="Int. J. Syst. Evol. Microbiol.">
        <title>Kordia antarctica sp. nov., isolated from Antarctic seawater.</title>
        <authorList>
            <person name="Baek K."/>
            <person name="Choi A."/>
            <person name="Kang I."/>
            <person name="Lee K."/>
            <person name="Cho J.C."/>
        </authorList>
    </citation>
    <scope>NUCLEOTIDE SEQUENCE [LARGE SCALE GENOMIC DNA]</scope>
    <source>
        <strain evidence="2 3">IMCC3317</strain>
    </source>
</reference>
<keyword evidence="1" id="KW-0732">Signal</keyword>
<evidence type="ECO:0000256" key="1">
    <source>
        <dbReference type="SAM" id="SignalP"/>
    </source>
</evidence>
<dbReference type="KEGG" id="kan:IMCC3317_20960"/>
<feature type="signal peptide" evidence="1">
    <location>
        <begin position="1"/>
        <end position="18"/>
    </location>
</feature>
<dbReference type="EMBL" id="CP019288">
    <property type="protein sequence ID" value="QHI36726.1"/>
    <property type="molecule type" value="Genomic_DNA"/>
</dbReference>
<keyword evidence="3" id="KW-1185">Reference proteome</keyword>
<evidence type="ECO:0008006" key="4">
    <source>
        <dbReference type="Google" id="ProtNLM"/>
    </source>
</evidence>
<dbReference type="AlphaFoldDB" id="A0A7L4ZKH9"/>